<dbReference type="EMBL" id="WMLB01000008">
    <property type="protein sequence ID" value="MTH67303.1"/>
    <property type="molecule type" value="Genomic_DNA"/>
</dbReference>
<organism evidence="1 2">
    <name type="scientific">Agromyces bracchium</name>
    <dbReference type="NCBI Taxonomy" id="88376"/>
    <lineage>
        <taxon>Bacteria</taxon>
        <taxon>Bacillati</taxon>
        <taxon>Actinomycetota</taxon>
        <taxon>Actinomycetes</taxon>
        <taxon>Micrococcales</taxon>
        <taxon>Microbacteriaceae</taxon>
        <taxon>Agromyces</taxon>
    </lineage>
</organism>
<evidence type="ECO:0000313" key="2">
    <source>
        <dbReference type="Proteomes" id="UP000433071"/>
    </source>
</evidence>
<dbReference type="AlphaFoldDB" id="A0A6I3M9T1"/>
<protein>
    <recommendedName>
        <fullName evidence="3">RHS repeat-associated core domain-containing protein</fullName>
    </recommendedName>
</protein>
<reference evidence="1 2" key="1">
    <citation type="submission" date="2019-11" db="EMBL/GenBank/DDBJ databases">
        <title>Agromyces kandeliae sp. nov., isolated from mangrove soil.</title>
        <authorList>
            <person name="Wang R."/>
        </authorList>
    </citation>
    <scope>NUCLEOTIDE SEQUENCE [LARGE SCALE GENOMIC DNA]</scope>
    <source>
        <strain evidence="1 2">JCM 11433</strain>
    </source>
</reference>
<dbReference type="OrthoDB" id="3751446at2"/>
<name>A0A6I3M9T1_9MICO</name>
<dbReference type="RefSeq" id="WP_155050428.1">
    <property type="nucleotide sequence ID" value="NZ_BAAAIB010000016.1"/>
</dbReference>
<dbReference type="Gene3D" id="2.180.10.10">
    <property type="entry name" value="RHS repeat-associated core"/>
    <property type="match status" value="1"/>
</dbReference>
<gene>
    <name evidence="1" type="ORF">GJ743_02825</name>
</gene>
<dbReference type="Proteomes" id="UP000433071">
    <property type="component" value="Unassembled WGS sequence"/>
</dbReference>
<proteinExistence type="predicted"/>
<evidence type="ECO:0000313" key="1">
    <source>
        <dbReference type="EMBL" id="MTH67303.1"/>
    </source>
</evidence>
<accession>A0A6I3M9T1</accession>
<evidence type="ECO:0008006" key="3">
    <source>
        <dbReference type="Google" id="ProtNLM"/>
    </source>
</evidence>
<comment type="caution">
    <text evidence="1">The sequence shown here is derived from an EMBL/GenBank/DDBJ whole genome shotgun (WGS) entry which is preliminary data.</text>
</comment>
<dbReference type="NCBIfam" id="TIGR03696">
    <property type="entry name" value="Rhs_assc_core"/>
    <property type="match status" value="1"/>
</dbReference>
<dbReference type="InterPro" id="IPR022385">
    <property type="entry name" value="Rhs_assc_core"/>
</dbReference>
<sequence>MQGLPGGVTVSTSTGDGAQTWSYPNIHGDTTVTADAAGARSPVFRFDPFGQAIDAVTGFAGTVAADDAGPDTLPGDADWGWLGQHRKLTEHAGSIATIEMGARQYVPTLGRFLETDPIEGGVTNNYDYPTDPINSFDLTGEIQDCGLCNRGKSGAKRQWYESGNYAYRYEFAVASSRRASAKSVMNVFKANPGRIFPFKVSGCETFTNRSSCTLVKATGTGVADTARVWVTTTDTSVTFTVTSNGYFDPPGSQITFSTFERDGLVYLQQETATTQSHLLVTAFVDLGSYITWTNQATNLYGMMQ</sequence>
<keyword evidence="2" id="KW-1185">Reference proteome</keyword>